<evidence type="ECO:0000313" key="3">
    <source>
        <dbReference type="Proteomes" id="UP001159363"/>
    </source>
</evidence>
<comment type="caution">
    <text evidence="2">The sequence shown here is derived from an EMBL/GenBank/DDBJ whole genome shotgun (WGS) entry which is preliminary data.</text>
</comment>
<protein>
    <submittedName>
        <fullName evidence="2">Uncharacterized protein</fullName>
    </submittedName>
</protein>
<proteinExistence type="predicted"/>
<reference evidence="2 3" key="1">
    <citation type="submission" date="2023-02" db="EMBL/GenBank/DDBJ databases">
        <title>LHISI_Scaffold_Assembly.</title>
        <authorList>
            <person name="Stuart O.P."/>
            <person name="Cleave R."/>
            <person name="Magrath M.J.L."/>
            <person name="Mikheyev A.S."/>
        </authorList>
    </citation>
    <scope>NUCLEOTIDE SEQUENCE [LARGE SCALE GENOMIC DNA]</scope>
    <source>
        <strain evidence="2">Daus_M_001</strain>
        <tissue evidence="2">Leg muscle</tissue>
    </source>
</reference>
<feature type="compositionally biased region" description="Polar residues" evidence="1">
    <location>
        <begin position="294"/>
        <end position="311"/>
    </location>
</feature>
<keyword evidence="3" id="KW-1185">Reference proteome</keyword>
<feature type="compositionally biased region" description="Basic and acidic residues" evidence="1">
    <location>
        <begin position="8"/>
        <end position="26"/>
    </location>
</feature>
<feature type="region of interest" description="Disordered" evidence="1">
    <location>
        <begin position="1"/>
        <end position="55"/>
    </location>
</feature>
<gene>
    <name evidence="2" type="ORF">PR048_024226</name>
</gene>
<evidence type="ECO:0000313" key="2">
    <source>
        <dbReference type="EMBL" id="KAJ8873410.1"/>
    </source>
</evidence>
<organism evidence="2 3">
    <name type="scientific">Dryococelus australis</name>
    <dbReference type="NCBI Taxonomy" id="614101"/>
    <lineage>
        <taxon>Eukaryota</taxon>
        <taxon>Metazoa</taxon>
        <taxon>Ecdysozoa</taxon>
        <taxon>Arthropoda</taxon>
        <taxon>Hexapoda</taxon>
        <taxon>Insecta</taxon>
        <taxon>Pterygota</taxon>
        <taxon>Neoptera</taxon>
        <taxon>Polyneoptera</taxon>
        <taxon>Phasmatodea</taxon>
        <taxon>Verophasmatodea</taxon>
        <taxon>Anareolatae</taxon>
        <taxon>Phasmatidae</taxon>
        <taxon>Eurycanthinae</taxon>
        <taxon>Dryococelus</taxon>
    </lineage>
</organism>
<feature type="region of interest" description="Disordered" evidence="1">
    <location>
        <begin position="253"/>
        <end position="311"/>
    </location>
</feature>
<evidence type="ECO:0000256" key="1">
    <source>
        <dbReference type="SAM" id="MobiDB-lite"/>
    </source>
</evidence>
<dbReference type="EMBL" id="JARBHB010000010">
    <property type="protein sequence ID" value="KAJ8873410.1"/>
    <property type="molecule type" value="Genomic_DNA"/>
</dbReference>
<name>A0ABQ9GN36_9NEOP</name>
<dbReference type="Proteomes" id="UP001159363">
    <property type="component" value="Chromosome 9"/>
</dbReference>
<feature type="compositionally biased region" description="Basic and acidic residues" evidence="1">
    <location>
        <begin position="257"/>
        <end position="266"/>
    </location>
</feature>
<sequence length="311" mass="35002">MRVIDVSMEQRRDERAEETGDPRGEDPPTNGIVRHDSHMRKSGVIRPRIEPGSSNASEKLARMDYSLHERMRDSHGDVYPQTLPRQWRGAAVRQGTQLASRRARGIYVNIREPLVAPSPQRKGGARDFQGIPWDRRDHISAPSCPPSTTTLTLRLSVSPLLTASCNSFGERRCLEVTPAHCHVDCTRYRIRRFWNSAPLYLLEQCAALSSAALDWWALLHHCVGSGLQVSEEIWAALNIDVLRVDEGEVSAGMQYRGRRESTEKTRRPAAYSGTIPTCENPPGIERGAPRWEASSLTTTPPRNLLQENTYE</sequence>
<accession>A0ABQ9GN36</accession>